<dbReference type="InterPro" id="IPR006083">
    <property type="entry name" value="PRK/URK"/>
</dbReference>
<keyword evidence="2" id="KW-0418">Kinase</keyword>
<evidence type="ECO:0000259" key="1">
    <source>
        <dbReference type="Pfam" id="PF00485"/>
    </source>
</evidence>
<dbReference type="EMBL" id="CP048914">
    <property type="protein sequence ID" value="QMS84775.1"/>
    <property type="molecule type" value="Genomic_DNA"/>
</dbReference>
<dbReference type="AlphaFoldDB" id="A0A7L7KQB1"/>
<dbReference type="Gene3D" id="3.40.50.300">
    <property type="entry name" value="P-loop containing nucleotide triphosphate hydrolases"/>
    <property type="match status" value="1"/>
</dbReference>
<feature type="domain" description="Phosphoribulokinase/uridine kinase" evidence="1">
    <location>
        <begin position="17"/>
        <end position="147"/>
    </location>
</feature>
<evidence type="ECO:0000313" key="3">
    <source>
        <dbReference type="Proteomes" id="UP000514720"/>
    </source>
</evidence>
<dbReference type="SUPFAM" id="SSF52540">
    <property type="entry name" value="P-loop containing nucleoside triphosphate hydrolases"/>
    <property type="match status" value="1"/>
</dbReference>
<dbReference type="GO" id="GO:0005524">
    <property type="term" value="F:ATP binding"/>
    <property type="evidence" value="ECO:0007669"/>
    <property type="project" value="InterPro"/>
</dbReference>
<protein>
    <submittedName>
        <fullName evidence="2">Uridine kinase</fullName>
    </submittedName>
</protein>
<keyword evidence="3" id="KW-1185">Reference proteome</keyword>
<keyword evidence="2" id="KW-0808">Transferase</keyword>
<proteinExistence type="predicted"/>
<organism evidence="2 3">
    <name type="scientific">Candidatus Xianfuyuplasma coldseepsis</name>
    <dbReference type="NCBI Taxonomy" id="2782163"/>
    <lineage>
        <taxon>Bacteria</taxon>
        <taxon>Bacillati</taxon>
        <taxon>Mycoplasmatota</taxon>
        <taxon>Mollicutes</taxon>
        <taxon>Candidatus Izemoplasmatales</taxon>
        <taxon>Candidatus Izemoplasmataceae</taxon>
        <taxon>Candidatus Xianfuyuplasma</taxon>
    </lineage>
</organism>
<dbReference type="Pfam" id="PF00485">
    <property type="entry name" value="PRK"/>
    <property type="match status" value="1"/>
</dbReference>
<sequence>MTVEELQKALKLGVPMVIALDGPSGAGKSTLASLLESTYDVLVFHTDDYFLPAKRKTKERLREAGGNLDRERMIQEVFSHLDDPYISSHHYNCHIEALEIRSPKMRQPIILIEGVYSMHPDFQQYYDVMIYIEVDRETQHNRILQRSNKTILERFKTEWIPLEDHYFTTFSIVEAADIVLQSTENLRDFFT</sequence>
<evidence type="ECO:0000313" key="2">
    <source>
        <dbReference type="EMBL" id="QMS84775.1"/>
    </source>
</evidence>
<dbReference type="GO" id="GO:0016301">
    <property type="term" value="F:kinase activity"/>
    <property type="evidence" value="ECO:0007669"/>
    <property type="project" value="UniProtKB-KW"/>
</dbReference>
<dbReference type="InterPro" id="IPR027417">
    <property type="entry name" value="P-loop_NTPase"/>
</dbReference>
<reference evidence="2 3" key="1">
    <citation type="submission" date="2020-02" db="EMBL/GenBank/DDBJ databases">
        <authorList>
            <person name="Zheng R.K."/>
            <person name="Sun C.M."/>
        </authorList>
    </citation>
    <scope>NUCLEOTIDE SEQUENCE [LARGE SCALE GENOMIC DNA]</scope>
    <source>
        <strain evidence="3">zrk13</strain>
    </source>
</reference>
<accession>A0A7L7KQB1</accession>
<dbReference type="RefSeq" id="WP_258878396.1">
    <property type="nucleotide sequence ID" value="NZ_CP048914.1"/>
</dbReference>
<dbReference type="KEGG" id="xcl:G4Z02_03075"/>
<dbReference type="Proteomes" id="UP000514720">
    <property type="component" value="Chromosome"/>
</dbReference>
<gene>
    <name evidence="2" type="ORF">G4Z02_03075</name>
</gene>
<name>A0A7L7KQB1_9MOLU</name>